<evidence type="ECO:0000256" key="3">
    <source>
        <dbReference type="RuleBase" id="RU362026"/>
    </source>
</evidence>
<dbReference type="Pfam" id="PF01555">
    <property type="entry name" value="N6_N4_Mtase"/>
    <property type="match status" value="1"/>
</dbReference>
<keyword evidence="2" id="KW-0808">Transferase</keyword>
<sequence length="281" mass="32282">MTGDTTTTRLNQIIHADCLQELAFLRDESIDLTLFSPPYDGIRDYKKNWSFDFSMLGRQLYRVTKDGGVAIVVIGDGTKQFAKSLTSFRLAVNWVDEVGWKLFECVIYHRDGNPGAWWTQRFRVDHEYVLIFFKGERPKTFQKDHLMIPSKHAGKIYSGTDRLTNGGFKRITPKAVNPMKCRGTVWQYATSNTEGNRLKLLHPATFPDKLAEDLILCFSQPGDIVLDPMCGSGTTCVVARNNNRKYIGIEISQEYCEIARKRIEKEFQNVEQRTMFQEDSL</sequence>
<dbReference type="CDD" id="cd02440">
    <property type="entry name" value="AdoMet_MTases"/>
    <property type="match status" value="1"/>
</dbReference>
<keyword evidence="6" id="KW-1185">Reference proteome</keyword>
<dbReference type="Proteomes" id="UP000000263">
    <property type="component" value="Chromosome"/>
</dbReference>
<dbReference type="InterPro" id="IPR029063">
    <property type="entry name" value="SAM-dependent_MTases_sf"/>
</dbReference>
<dbReference type="eggNOG" id="COG2189">
    <property type="taxonomic scope" value="Bacteria"/>
</dbReference>
<accession>A7NHP4</accession>
<feature type="domain" description="DNA methylase N-4/N-6" evidence="4">
    <location>
        <begin position="30"/>
        <end position="260"/>
    </location>
</feature>
<dbReference type="PRINTS" id="PR00508">
    <property type="entry name" value="S21N4MTFRASE"/>
</dbReference>
<dbReference type="eggNOG" id="COG0863">
    <property type="taxonomic scope" value="Bacteria"/>
</dbReference>
<dbReference type="HOGENOM" id="CLU_024927_2_3_0"/>
<dbReference type="InterPro" id="IPR001091">
    <property type="entry name" value="RM_Methyltransferase"/>
</dbReference>
<dbReference type="Gene3D" id="3.40.50.150">
    <property type="entry name" value="Vaccinia Virus protein VP39"/>
    <property type="match status" value="1"/>
</dbReference>
<protein>
    <recommendedName>
        <fullName evidence="3">Methyltransferase</fullName>
        <ecNumber evidence="3">2.1.1.-</ecNumber>
    </recommendedName>
</protein>
<gene>
    <name evidence="5" type="ordered locus">Rcas_0875</name>
</gene>
<dbReference type="STRING" id="383372.Rcas_0875"/>
<keyword evidence="1 5" id="KW-0489">Methyltransferase</keyword>
<evidence type="ECO:0000313" key="6">
    <source>
        <dbReference type="Proteomes" id="UP000000263"/>
    </source>
</evidence>
<dbReference type="PANTHER" id="PTHR13370">
    <property type="entry name" value="RNA METHYLASE-RELATED"/>
    <property type="match status" value="1"/>
</dbReference>
<evidence type="ECO:0000256" key="2">
    <source>
        <dbReference type="ARBA" id="ARBA00022679"/>
    </source>
</evidence>
<dbReference type="GO" id="GO:0008170">
    <property type="term" value="F:N-methyltransferase activity"/>
    <property type="evidence" value="ECO:0007669"/>
    <property type="project" value="InterPro"/>
</dbReference>
<evidence type="ECO:0000313" key="5">
    <source>
        <dbReference type="EMBL" id="ABU56991.1"/>
    </source>
</evidence>
<dbReference type="PANTHER" id="PTHR13370:SF3">
    <property type="entry name" value="TRNA (GUANINE(10)-N2)-METHYLTRANSFERASE HOMOLOG"/>
    <property type="match status" value="1"/>
</dbReference>
<dbReference type="RefSeq" id="WP_012119421.1">
    <property type="nucleotide sequence ID" value="NC_009767.1"/>
</dbReference>
<dbReference type="GO" id="GO:0003677">
    <property type="term" value="F:DNA binding"/>
    <property type="evidence" value="ECO:0007669"/>
    <property type="project" value="InterPro"/>
</dbReference>
<name>A7NHP4_ROSCS</name>
<dbReference type="EMBL" id="CP000804">
    <property type="protein sequence ID" value="ABU56991.1"/>
    <property type="molecule type" value="Genomic_DNA"/>
</dbReference>
<proteinExistence type="inferred from homology"/>
<dbReference type="SUPFAM" id="SSF53335">
    <property type="entry name" value="S-adenosyl-L-methionine-dependent methyltransferases"/>
    <property type="match status" value="1"/>
</dbReference>
<evidence type="ECO:0000259" key="4">
    <source>
        <dbReference type="Pfam" id="PF01555"/>
    </source>
</evidence>
<dbReference type="InterPro" id="IPR002941">
    <property type="entry name" value="DNA_methylase_N4/N6"/>
</dbReference>
<dbReference type="REBASE" id="16028">
    <property type="entry name" value="M.Rca13941ORF875P"/>
</dbReference>
<dbReference type="AlphaFoldDB" id="A7NHP4"/>
<dbReference type="OrthoDB" id="9773571at2"/>
<dbReference type="EC" id="2.1.1.-" evidence="3"/>
<dbReference type="GO" id="GO:0005737">
    <property type="term" value="C:cytoplasm"/>
    <property type="evidence" value="ECO:0007669"/>
    <property type="project" value="TreeGrafter"/>
</dbReference>
<dbReference type="GO" id="GO:0009007">
    <property type="term" value="F:site-specific DNA-methyltransferase (adenine-specific) activity"/>
    <property type="evidence" value="ECO:0007669"/>
    <property type="project" value="TreeGrafter"/>
</dbReference>
<evidence type="ECO:0000256" key="1">
    <source>
        <dbReference type="ARBA" id="ARBA00022603"/>
    </source>
</evidence>
<organism evidence="5 6">
    <name type="scientific">Roseiflexus castenholzii (strain DSM 13941 / HLO8)</name>
    <dbReference type="NCBI Taxonomy" id="383372"/>
    <lineage>
        <taxon>Bacteria</taxon>
        <taxon>Bacillati</taxon>
        <taxon>Chloroflexota</taxon>
        <taxon>Chloroflexia</taxon>
        <taxon>Chloroflexales</taxon>
        <taxon>Roseiflexineae</taxon>
        <taxon>Roseiflexaceae</taxon>
        <taxon>Roseiflexus</taxon>
    </lineage>
</organism>
<reference evidence="5 6" key="1">
    <citation type="submission" date="2007-08" db="EMBL/GenBank/DDBJ databases">
        <title>Complete sequence of Roseiflexus castenholzii DSM 13941.</title>
        <authorList>
            <consortium name="US DOE Joint Genome Institute"/>
            <person name="Copeland A."/>
            <person name="Lucas S."/>
            <person name="Lapidus A."/>
            <person name="Barry K."/>
            <person name="Glavina del Rio T."/>
            <person name="Dalin E."/>
            <person name="Tice H."/>
            <person name="Pitluck S."/>
            <person name="Thompson L.S."/>
            <person name="Brettin T."/>
            <person name="Bruce D."/>
            <person name="Detter J.C."/>
            <person name="Han C."/>
            <person name="Tapia R."/>
            <person name="Schmutz J."/>
            <person name="Larimer F."/>
            <person name="Land M."/>
            <person name="Hauser L."/>
            <person name="Kyrpides N."/>
            <person name="Mikhailova N."/>
            <person name="Bryant D.A."/>
            <person name="Hanada S."/>
            <person name="Tsukatani Y."/>
            <person name="Richardson P."/>
        </authorList>
    </citation>
    <scope>NUCLEOTIDE SEQUENCE [LARGE SCALE GENOMIC DNA]</scope>
    <source>
        <strain evidence="6">DSM 13941 / HLO8</strain>
    </source>
</reference>
<dbReference type="KEGG" id="rca:Rcas_0875"/>
<dbReference type="GO" id="GO:0032259">
    <property type="term" value="P:methylation"/>
    <property type="evidence" value="ECO:0007669"/>
    <property type="project" value="UniProtKB-KW"/>
</dbReference>
<comment type="similarity">
    <text evidence="3">Belongs to the N(4)/N(6)-methyltransferase family.</text>
</comment>